<dbReference type="RefSeq" id="WP_051445745.1">
    <property type="nucleotide sequence ID" value="NZ_CP049140.1"/>
</dbReference>
<gene>
    <name evidence="1" type="ORF">G5B91_07845</name>
</gene>
<dbReference type="KEGG" id="pnt:G5B91_07845"/>
<accession>A0A6G6ISZ8</accession>
<reference evidence="1 2" key="1">
    <citation type="submission" date="2020-02" db="EMBL/GenBank/DDBJ databases">
        <title>Integrative conjugative elements (ICEs) and plasmids drive adaptation of Pseudomonas nitroreducens strain HBP1 to wastewater environment.</title>
        <authorList>
            <person name="Sentchilo V."/>
            <person name="Carraro N."/>
            <person name="Bertelli C."/>
            <person name="van der Meer J.R."/>
        </authorList>
    </citation>
    <scope>NUCLEOTIDE SEQUENCE [LARGE SCALE GENOMIC DNA]</scope>
    <source>
        <strain evidence="1 2">HBP1</strain>
    </source>
</reference>
<evidence type="ECO:0000313" key="1">
    <source>
        <dbReference type="EMBL" id="QIE86179.1"/>
    </source>
</evidence>
<dbReference type="EMBL" id="CP049140">
    <property type="protein sequence ID" value="QIE86179.1"/>
    <property type="molecule type" value="Genomic_DNA"/>
</dbReference>
<proteinExistence type="predicted"/>
<name>A0A6G6ISZ8_PSENT</name>
<sequence length="168" mass="19094">MPLSKYAQQAGVLAQEATALLDEEQAEAVRAVLAGEPYEQWFAWKTEQANMISGFVLATPAERKKKYQMHPDYPLIVYAAYEELWNAQALLRLLSEHRVEPGLGYRSVAYEAAQVVQGVLALPIPPWPFRSKPAWPELQETLEEAQDRELLQQVRLSTLAESMRPKDQ</sequence>
<organism evidence="1 2">
    <name type="scientific">Pseudomonas nitroreducens</name>
    <dbReference type="NCBI Taxonomy" id="46680"/>
    <lineage>
        <taxon>Bacteria</taxon>
        <taxon>Pseudomonadati</taxon>
        <taxon>Pseudomonadota</taxon>
        <taxon>Gammaproteobacteria</taxon>
        <taxon>Pseudomonadales</taxon>
        <taxon>Pseudomonadaceae</taxon>
        <taxon>Pseudomonas</taxon>
    </lineage>
</organism>
<dbReference type="Proteomes" id="UP000501063">
    <property type="component" value="Chromosome"/>
</dbReference>
<dbReference type="AlphaFoldDB" id="A0A6G6ISZ8"/>
<evidence type="ECO:0000313" key="2">
    <source>
        <dbReference type="Proteomes" id="UP000501063"/>
    </source>
</evidence>
<protein>
    <submittedName>
        <fullName evidence="1">Uncharacterized protein</fullName>
    </submittedName>
</protein>